<dbReference type="InterPro" id="IPR024983">
    <property type="entry name" value="CHAT_dom"/>
</dbReference>
<feature type="region of interest" description="Disordered" evidence="1">
    <location>
        <begin position="1461"/>
        <end position="1480"/>
    </location>
</feature>
<feature type="signal peptide" evidence="2">
    <location>
        <begin position="1"/>
        <end position="28"/>
    </location>
</feature>
<accession>A0ABR8EFL7</accession>
<dbReference type="NCBIfam" id="TIGR01901">
    <property type="entry name" value="adhes_NPXG"/>
    <property type="match status" value="1"/>
</dbReference>
<gene>
    <name evidence="4" type="ORF">H6G72_17740</name>
</gene>
<dbReference type="InterPro" id="IPR008638">
    <property type="entry name" value="FhaB/CdiA-like_TPS"/>
</dbReference>
<reference evidence="4 5" key="1">
    <citation type="journal article" date="2020" name="ISME J.">
        <title>Comparative genomics reveals insights into cyanobacterial evolution and habitat adaptation.</title>
        <authorList>
            <person name="Chen M.Y."/>
            <person name="Teng W.K."/>
            <person name="Zhao L."/>
            <person name="Hu C.X."/>
            <person name="Zhou Y.K."/>
            <person name="Han B.P."/>
            <person name="Song L.R."/>
            <person name="Shu W.S."/>
        </authorList>
    </citation>
    <scope>NUCLEOTIDE SEQUENCE [LARGE SCALE GENOMIC DNA]</scope>
    <source>
        <strain evidence="4 5">FACHB-1370</strain>
    </source>
</reference>
<dbReference type="Pfam" id="PF05860">
    <property type="entry name" value="TPS"/>
    <property type="match status" value="1"/>
</dbReference>
<evidence type="ECO:0000259" key="3">
    <source>
        <dbReference type="SMART" id="SM00912"/>
    </source>
</evidence>
<dbReference type="InterPro" id="IPR012334">
    <property type="entry name" value="Pectin_lyas_fold"/>
</dbReference>
<dbReference type="Gene3D" id="2.160.20.10">
    <property type="entry name" value="Single-stranded right-handed beta-helix, Pectin lyase-like"/>
    <property type="match status" value="1"/>
</dbReference>
<comment type="caution">
    <text evidence="4">The sequence shown here is derived from an EMBL/GenBank/DDBJ whole genome shotgun (WGS) entry which is preliminary data.</text>
</comment>
<protein>
    <submittedName>
        <fullName evidence="4">CHAT domain-containing protein</fullName>
    </submittedName>
</protein>
<dbReference type="RefSeq" id="WP_190879308.1">
    <property type="nucleotide sequence ID" value="NZ_JACJSK010000025.1"/>
</dbReference>
<evidence type="ECO:0000256" key="1">
    <source>
        <dbReference type="SAM" id="MobiDB-lite"/>
    </source>
</evidence>
<dbReference type="Proteomes" id="UP000641954">
    <property type="component" value="Unassembled WGS sequence"/>
</dbReference>
<feature type="compositionally biased region" description="Polar residues" evidence="1">
    <location>
        <begin position="1106"/>
        <end position="1119"/>
    </location>
</feature>
<dbReference type="Pfam" id="PF12770">
    <property type="entry name" value="CHAT"/>
    <property type="match status" value="1"/>
</dbReference>
<keyword evidence="2" id="KW-0732">Signal</keyword>
<feature type="chain" id="PRO_5046781030" evidence="2">
    <location>
        <begin position="29"/>
        <end position="1904"/>
    </location>
</feature>
<feature type="region of interest" description="Disordered" evidence="1">
    <location>
        <begin position="1094"/>
        <end position="1119"/>
    </location>
</feature>
<dbReference type="SMART" id="SM00912">
    <property type="entry name" value="Haemagg_act"/>
    <property type="match status" value="1"/>
</dbReference>
<evidence type="ECO:0000313" key="4">
    <source>
        <dbReference type="EMBL" id="MBD2545644.1"/>
    </source>
</evidence>
<feature type="domain" description="Filamentous haemagglutinin FhaB/tRNA nuclease CdiA-like TPS" evidence="3">
    <location>
        <begin position="33"/>
        <end position="147"/>
    </location>
</feature>
<dbReference type="EMBL" id="JACJSK010000025">
    <property type="protein sequence ID" value="MBD2545644.1"/>
    <property type="molecule type" value="Genomic_DNA"/>
</dbReference>
<proteinExistence type="predicted"/>
<dbReference type="InterPro" id="IPR011050">
    <property type="entry name" value="Pectin_lyase_fold/virulence"/>
</dbReference>
<evidence type="ECO:0000256" key="2">
    <source>
        <dbReference type="SAM" id="SignalP"/>
    </source>
</evidence>
<sequence>MNYQNQAKIKLISGVIIASTTLAIPVNAQPITPAADGTGTIVNQQDNIINITGGQTSSNGANLFHSFDQFGVNTGQTANFQSAPEINNILGRVVGGNASIINGILQVTGGNSNLFLMNPAGILFGPNASLNVPADFTATTATSIGFGNNNWFQSIGDNNWANLVGNPSDFSFNLAQPGWVVNFADLTLNSGQNLTLLGGGILNSGNLSAPGGNISIAAVPGENTIRISQPGNILSLDIATPGLNQGVINPLSLPELLTGGNAIIDATQVQQNADGTITLTSSAVTIDPNYDTGLVLAAGDVTTETSGQVNVLTNGGNIILDQVNSDKVNINANGGNITQLNSDSLINASAVQLQTVGEGGIGLETQPLRLEADNLEATAGSGGAFFYVPNGDITVESASNNLFGISTSGGGAVSLTAAGNITVNQDISTSVSFGNAGNITLTSEEGAIDTAHLLSYTSKGNGGSVTLNAGGNIFAYYDIDSHSEDGDGGAVTMTAGGDITADNIDSHTEDGDASDVTMTAGGDITTGDIVLHAQNGDGGDVTMTAEGNIITGDIWSYGFTGGAGDVTMTAEGGIVTGDIDSSSESADAGDVTVTAAEDIRINSINSEGYTQGGDIALTSQGGAIDTTNGSITDQSTSGIIDSDGIPGILSSISDGGSAGHITLNASSDIRTGFVFSSAGSAASSQGGNITMTSHNGAINISAGILSSMSVGGNAGHITLDASSDIRTGFVVSSAGSAASSQGGDITMTSHNGAINTTVGDLSGEAQINPTADVSSPETASIFADNSANLSAYSRGGIGGNVSLSAAGDITTSHISAFGPQGTGNVGLTSSNGAINIGAIFSFSQNGNAGNVTLNAANDINTSHISAWGNQQGGNIIIDAGNIAGQLNNDTPCDCVNLLGTESTPSFNIGSATIHSFSQAGHGGNVTITTSGDTNLGGDETRHAIRSAGYTEGGDISIFSLGNINSLGDIETFSDIGIGGDVSLKANGSVVLPNIRTFGQIESGDLIILSCENLVKTGLVETVAPNGTSGNIQINTFGISGNIQTAELVSAGEDGSGNITVVAENGSVKTENITSLATEGDSGDITVAGQDDVITGDITSEGDDNSGDISVNSDEGSVTTGDVTTTAENGNSGDVTVAAQNNVQTGDITSQAGQNSGDIAVNSQEGSTTTGNIATIAQNGNSGDVNVTAQNDVKTGNVTSQANQNSGNILVNSEQGSATTGNVATVAENGNSGDVTVTAQNDVKTGDITSQAGQNSGNILVNSEQGSVTTGNIASIAENGSSGNIAVRANNDIYTLNISSIAAIDSGDISVTSNTGNINTGNLATVAKTGNSGDISLTANQDINTGDISSIGGTNSGDISATSTEGAISTGDIETRAMTGIAGDVTLNAQDDINTGSITSTGAISSGDITVNSTEGVVNTGEIYTDTGEINIHQGGLNSEDKNSGLTNSIAQDSIAQDTLSFSPVFNPENSQSMNSSNSRINVPQNLDNFQVFNRNILENSIDDRISTIEESRTSEFADSLGISAENQVITTASAREILGSMAQQTGTQSAVVYVTAYEDQLELILFTADGAAIRAAVPEANRQALTKQVQEFRNEITDPRQRRSNSYLASAQQLYQWLIAPIESELQAAEIDTILFSMDSGLRGLPIAALYDGQQFLVEKYSLSLIPSVSLMDAHYQSLQGKKVLAMGADTFPDLEPLPGVSLELNVITQNLWPGTQLYNQEFTRGNLQEEREHHGYDIVHLATHADFTPGQNNQTFIYFWNDKLPLDDLRDLGLNHPATELLVLSACRTAVGDEMAELGFAGLAVRTGVKSALASLWYVSDEGTLGLMTEFYQFLHSAPIKAEALRQAQVAMIHNQMQFSSSQLPGSKQLNETNLPPELVRVQNMNLSHPYFWSGFTMIGSPW</sequence>
<organism evidence="4 5">
    <name type="scientific">Planktothricoides raciborskii FACHB-1370</name>
    <dbReference type="NCBI Taxonomy" id="2949576"/>
    <lineage>
        <taxon>Bacteria</taxon>
        <taxon>Bacillati</taxon>
        <taxon>Cyanobacteriota</taxon>
        <taxon>Cyanophyceae</taxon>
        <taxon>Oscillatoriophycideae</taxon>
        <taxon>Oscillatoriales</taxon>
        <taxon>Oscillatoriaceae</taxon>
        <taxon>Planktothricoides</taxon>
    </lineage>
</organism>
<keyword evidence="5" id="KW-1185">Reference proteome</keyword>
<dbReference type="SUPFAM" id="SSF51126">
    <property type="entry name" value="Pectin lyase-like"/>
    <property type="match status" value="1"/>
</dbReference>
<name>A0ABR8EFL7_9CYAN</name>
<evidence type="ECO:0000313" key="5">
    <source>
        <dbReference type="Proteomes" id="UP000641954"/>
    </source>
</evidence>